<dbReference type="EMBL" id="AOSK01000030">
    <property type="protein sequence ID" value="EYD77319.1"/>
    <property type="molecule type" value="Genomic_DNA"/>
</dbReference>
<dbReference type="Pfam" id="PF01882">
    <property type="entry name" value="DUF58"/>
    <property type="match status" value="1"/>
</dbReference>
<dbReference type="PATRIC" id="fig|442562.3.peg.1018"/>
<evidence type="ECO:0000259" key="1">
    <source>
        <dbReference type="Pfam" id="PF01882"/>
    </source>
</evidence>
<protein>
    <submittedName>
        <fullName evidence="2">Putative membrane protein</fullName>
    </submittedName>
</protein>
<sequence>MTEASASLRAEAEGLSAPLPALLAEAQHLAATVVLGEHGRRRAGMGADFWQYRAAQPGDDSRAIDWRRSGRADTAFVQDKEWQTAQTVMVWVDRGRSMAFASEPKHPTKAHRARVLALAAAILLVRGGERVGMGGASGLPPRRGTTMLTRLTEALAEDQGGEYVAPDTAGMPPRSRALFVSDFLGDPAPVEHAVAEAADRGIKGALLQVLDPQEEAFPFLGRTIFESMGGGMRHETLKAGELRIRYLERLAGRKARLRDLARATGWMFSTHHTSTPPATALLWLHAALERRA</sequence>
<dbReference type="PANTHER" id="PTHR33608">
    <property type="entry name" value="BLL2464 PROTEIN"/>
    <property type="match status" value="1"/>
</dbReference>
<proteinExistence type="predicted"/>
<feature type="domain" description="DUF58" evidence="1">
    <location>
        <begin position="51"/>
        <end position="246"/>
    </location>
</feature>
<evidence type="ECO:0000313" key="2">
    <source>
        <dbReference type="EMBL" id="EYD77319.1"/>
    </source>
</evidence>
<accession>A0A017HU84</accession>
<dbReference type="HOGENOM" id="CLU_054927_3_0_5"/>
<dbReference type="RefSeq" id="WP_037277835.1">
    <property type="nucleotide sequence ID" value="NZ_KK088543.1"/>
</dbReference>
<gene>
    <name evidence="2" type="ORF">Rumeso_01026</name>
</gene>
<name>A0A017HU84_9RHOB</name>
<dbReference type="InterPro" id="IPR002881">
    <property type="entry name" value="DUF58"/>
</dbReference>
<reference evidence="2 3" key="1">
    <citation type="submission" date="2013-02" db="EMBL/GenBank/DDBJ databases">
        <authorList>
            <person name="Fiebig A."/>
            <person name="Goeker M."/>
            <person name="Klenk H.-P.P."/>
        </authorList>
    </citation>
    <scope>NUCLEOTIDE SEQUENCE [LARGE SCALE GENOMIC DNA]</scope>
    <source>
        <strain evidence="2 3">DSM 19309</strain>
    </source>
</reference>
<evidence type="ECO:0000313" key="3">
    <source>
        <dbReference type="Proteomes" id="UP000019666"/>
    </source>
</evidence>
<dbReference type="OrthoDB" id="9794556at2"/>
<dbReference type="PANTHER" id="PTHR33608:SF6">
    <property type="entry name" value="BLL2464 PROTEIN"/>
    <property type="match status" value="1"/>
</dbReference>
<organism evidence="2 3">
    <name type="scientific">Rubellimicrobium mesophilum DSM 19309</name>
    <dbReference type="NCBI Taxonomy" id="442562"/>
    <lineage>
        <taxon>Bacteria</taxon>
        <taxon>Pseudomonadati</taxon>
        <taxon>Pseudomonadota</taxon>
        <taxon>Alphaproteobacteria</taxon>
        <taxon>Rhodobacterales</taxon>
        <taxon>Roseobacteraceae</taxon>
        <taxon>Rubellimicrobium</taxon>
    </lineage>
</organism>
<comment type="caution">
    <text evidence="2">The sequence shown here is derived from an EMBL/GenBank/DDBJ whole genome shotgun (WGS) entry which is preliminary data.</text>
</comment>
<dbReference type="Proteomes" id="UP000019666">
    <property type="component" value="Unassembled WGS sequence"/>
</dbReference>
<keyword evidence="3" id="KW-1185">Reference proteome</keyword>
<dbReference type="AlphaFoldDB" id="A0A017HU84"/>
<dbReference type="STRING" id="442562.Rumeso_01026"/>